<feature type="domain" description="Glycoside hydrolase family 9" evidence="11">
    <location>
        <begin position="48"/>
        <end position="512"/>
    </location>
</feature>
<evidence type="ECO:0000256" key="9">
    <source>
        <dbReference type="RuleBase" id="RU361166"/>
    </source>
</evidence>
<feature type="chain" id="PRO_5043111207" description="Endoglucanase" evidence="9">
    <location>
        <begin position="19"/>
        <end position="596"/>
    </location>
</feature>
<dbReference type="Pfam" id="PF00759">
    <property type="entry name" value="Glyco_hydro_9"/>
    <property type="match status" value="1"/>
</dbReference>
<dbReference type="EC" id="3.2.1.4" evidence="9"/>
<dbReference type="InterPro" id="IPR012341">
    <property type="entry name" value="6hp_glycosidase-like_sf"/>
</dbReference>
<dbReference type="GO" id="GO:0008810">
    <property type="term" value="F:cellulase activity"/>
    <property type="evidence" value="ECO:0007669"/>
    <property type="project" value="UniProtKB-EC"/>
</dbReference>
<evidence type="ECO:0000256" key="2">
    <source>
        <dbReference type="ARBA" id="ARBA00007072"/>
    </source>
</evidence>
<dbReference type="GO" id="GO:0030245">
    <property type="term" value="P:cellulose catabolic process"/>
    <property type="evidence" value="ECO:0007669"/>
    <property type="project" value="UniProtKB-KW"/>
</dbReference>
<evidence type="ECO:0000259" key="11">
    <source>
        <dbReference type="Pfam" id="PF00759"/>
    </source>
</evidence>
<sequence length="596" mass="64171">MFTELVFFFSLLCPLVKSQISLPNPPFLPPDPSAGSEVSSGYPNSQWSTLLGNLLYFYEAQRSGTLPSTNRVSWRNSSCTDDGKDVGLDLSGALISDGGYYDAGDYIKATFPLSFTLMSICWGATDFGRGSAHVGYDLANQTAYLDDMLRWGLDWLIKAHPDKERLFVAVADPEIDNGYWGGDQNIPKPRPSFQINSTHPGTDVAAGTSAAFAACSNLYAGRSFGGAFQSPASLKNSSYSQTLLTHAQQLYDFAKNATGGQTNYQKSVPAVADTYASSSFGDDLAIAALFLALGTNSTSLYQEAENHFKNYRLGGQDVVFNWDSKTPGLYILFAQIAQSDVNLGGSLGTWQGEAERYLDRIVNGQGPAYLTSGNLHKGGLLYYPDDSDSASLNPALNAAMLMNRYAQMASSSDKKASYSSFARNQVDYALGKNPMNAPYVVGSNPNSPSNPHSAMASGGNDITQIDTSPPIMAHTLYGAVIGGPDKRDNYYDIRSDWPQTEVALDYNAPMLTIAAMHVMNDTNDPFFTALQSGEYERVKPQGRPCDDAISDGCSGGSRLSTGGKIALGVVFGVTGAVIAGLLVWYFTLVRKRKAAY</sequence>
<comment type="caution">
    <text evidence="12">The sequence shown here is derived from an EMBL/GenBank/DDBJ whole genome shotgun (WGS) entry which is preliminary data.</text>
</comment>
<evidence type="ECO:0000313" key="13">
    <source>
        <dbReference type="Proteomes" id="UP001383192"/>
    </source>
</evidence>
<evidence type="ECO:0000256" key="7">
    <source>
        <dbReference type="ARBA" id="ARBA00023326"/>
    </source>
</evidence>
<dbReference type="Proteomes" id="UP001383192">
    <property type="component" value="Unassembled WGS sequence"/>
</dbReference>
<evidence type="ECO:0000256" key="8">
    <source>
        <dbReference type="PROSITE-ProRule" id="PRU10060"/>
    </source>
</evidence>
<protein>
    <recommendedName>
        <fullName evidence="9">Endoglucanase</fullName>
        <ecNumber evidence="9">3.2.1.4</ecNumber>
    </recommendedName>
</protein>
<dbReference type="InterPro" id="IPR001701">
    <property type="entry name" value="Glyco_hydro_9"/>
</dbReference>
<dbReference type="SUPFAM" id="SSF48208">
    <property type="entry name" value="Six-hairpin glycosidases"/>
    <property type="match status" value="1"/>
</dbReference>
<reference evidence="12 13" key="1">
    <citation type="submission" date="2024-01" db="EMBL/GenBank/DDBJ databases">
        <title>A draft genome for a cacao thread blight-causing isolate of Paramarasmius palmivorus.</title>
        <authorList>
            <person name="Baruah I.K."/>
            <person name="Bukari Y."/>
            <person name="Amoako-Attah I."/>
            <person name="Meinhardt L.W."/>
            <person name="Bailey B.A."/>
            <person name="Cohen S.P."/>
        </authorList>
    </citation>
    <scope>NUCLEOTIDE SEQUENCE [LARGE SCALE GENOMIC DNA]</scope>
    <source>
        <strain evidence="12 13">GH-12</strain>
    </source>
</reference>
<dbReference type="InterPro" id="IPR033126">
    <property type="entry name" value="Glyco_hydro_9_Asp/Glu_AS"/>
</dbReference>
<comment type="catalytic activity">
    <reaction evidence="1 9">
        <text>Endohydrolysis of (1-&gt;4)-beta-D-glucosidic linkages in cellulose, lichenin and cereal beta-D-glucans.</text>
        <dbReference type="EC" id="3.2.1.4"/>
    </reaction>
</comment>
<feature type="transmembrane region" description="Helical" evidence="10">
    <location>
        <begin position="565"/>
        <end position="586"/>
    </location>
</feature>
<organism evidence="12 13">
    <name type="scientific">Paramarasmius palmivorus</name>
    <dbReference type="NCBI Taxonomy" id="297713"/>
    <lineage>
        <taxon>Eukaryota</taxon>
        <taxon>Fungi</taxon>
        <taxon>Dikarya</taxon>
        <taxon>Basidiomycota</taxon>
        <taxon>Agaricomycotina</taxon>
        <taxon>Agaricomycetes</taxon>
        <taxon>Agaricomycetidae</taxon>
        <taxon>Agaricales</taxon>
        <taxon>Marasmiineae</taxon>
        <taxon>Marasmiaceae</taxon>
        <taxon>Paramarasmius</taxon>
    </lineage>
</organism>
<keyword evidence="10" id="KW-1133">Transmembrane helix</keyword>
<feature type="signal peptide" evidence="9">
    <location>
        <begin position="1"/>
        <end position="18"/>
    </location>
</feature>
<dbReference type="PANTHER" id="PTHR22298">
    <property type="entry name" value="ENDO-1,4-BETA-GLUCANASE"/>
    <property type="match status" value="1"/>
</dbReference>
<evidence type="ECO:0000313" key="12">
    <source>
        <dbReference type="EMBL" id="KAK7049660.1"/>
    </source>
</evidence>
<evidence type="ECO:0000256" key="6">
    <source>
        <dbReference type="ARBA" id="ARBA00023295"/>
    </source>
</evidence>
<feature type="active site" evidence="8">
    <location>
        <position position="501"/>
    </location>
</feature>
<feature type="active site" evidence="8">
    <location>
        <position position="492"/>
    </location>
</feature>
<keyword evidence="3 8" id="KW-0378">Hydrolase</keyword>
<proteinExistence type="inferred from homology"/>
<evidence type="ECO:0000256" key="4">
    <source>
        <dbReference type="ARBA" id="ARBA00023001"/>
    </source>
</evidence>
<name>A0AAW0DFH7_9AGAR</name>
<keyword evidence="5 8" id="KW-0119">Carbohydrate metabolism</keyword>
<keyword evidence="7 8" id="KW-0624">Polysaccharide degradation</keyword>
<dbReference type="AlphaFoldDB" id="A0AAW0DFH7"/>
<keyword evidence="13" id="KW-1185">Reference proteome</keyword>
<dbReference type="Gene3D" id="1.50.10.10">
    <property type="match status" value="1"/>
</dbReference>
<keyword evidence="4 9" id="KW-0136">Cellulose degradation</keyword>
<accession>A0AAW0DFH7</accession>
<evidence type="ECO:0000256" key="10">
    <source>
        <dbReference type="SAM" id="Phobius"/>
    </source>
</evidence>
<evidence type="ECO:0000256" key="5">
    <source>
        <dbReference type="ARBA" id="ARBA00023277"/>
    </source>
</evidence>
<keyword evidence="6 8" id="KW-0326">Glycosidase</keyword>
<dbReference type="InterPro" id="IPR008928">
    <property type="entry name" value="6-hairpin_glycosidase_sf"/>
</dbReference>
<evidence type="ECO:0000256" key="1">
    <source>
        <dbReference type="ARBA" id="ARBA00000966"/>
    </source>
</evidence>
<keyword evidence="10" id="KW-0812">Transmembrane</keyword>
<dbReference type="PROSITE" id="PS00698">
    <property type="entry name" value="GH9_3"/>
    <property type="match status" value="1"/>
</dbReference>
<gene>
    <name evidence="12" type="ORF">VNI00_005691</name>
</gene>
<keyword evidence="10" id="KW-0472">Membrane</keyword>
<keyword evidence="9" id="KW-0732">Signal</keyword>
<comment type="similarity">
    <text evidence="2 8 9">Belongs to the glycosyl hydrolase 9 (cellulase E) family.</text>
</comment>
<evidence type="ECO:0000256" key="3">
    <source>
        <dbReference type="ARBA" id="ARBA00022801"/>
    </source>
</evidence>
<dbReference type="EMBL" id="JAYKXP010000016">
    <property type="protein sequence ID" value="KAK7049660.1"/>
    <property type="molecule type" value="Genomic_DNA"/>
</dbReference>